<dbReference type="GO" id="GO:0016779">
    <property type="term" value="F:nucleotidyltransferase activity"/>
    <property type="evidence" value="ECO:0007669"/>
    <property type="project" value="UniProtKB-ARBA"/>
</dbReference>
<evidence type="ECO:0000313" key="3">
    <source>
        <dbReference type="EMBL" id="VYU78120.1"/>
    </source>
</evidence>
<name>A0A6N3HPW8_9ENTR</name>
<gene>
    <name evidence="3" type="ORF">EMLFYP7_04183</name>
</gene>
<dbReference type="PANTHER" id="PTHR43777:SF1">
    <property type="entry name" value="MOLYBDENUM COFACTOR CYTIDYLYLTRANSFERASE"/>
    <property type="match status" value="1"/>
</dbReference>
<reference evidence="3" key="1">
    <citation type="submission" date="2019-11" db="EMBL/GenBank/DDBJ databases">
        <authorList>
            <person name="Feng L."/>
        </authorList>
    </citation>
    <scope>NUCLEOTIDE SEQUENCE</scope>
    <source>
        <strain evidence="3">EMassiliensisLFYP7</strain>
    </source>
</reference>
<organism evidence="3">
    <name type="scientific">Phytobacter massiliensis</name>
    <dbReference type="NCBI Taxonomy" id="1485952"/>
    <lineage>
        <taxon>Bacteria</taxon>
        <taxon>Pseudomonadati</taxon>
        <taxon>Pseudomonadota</taxon>
        <taxon>Gammaproteobacteria</taxon>
        <taxon>Enterobacterales</taxon>
        <taxon>Enterobacteriaceae</taxon>
        <taxon>Phytobacter</taxon>
    </lineage>
</organism>
<dbReference type="RefSeq" id="WP_156567410.1">
    <property type="nucleotide sequence ID" value="NZ_CACRTZ010000037.1"/>
</dbReference>
<dbReference type="PANTHER" id="PTHR43777">
    <property type="entry name" value="MOLYBDENUM COFACTOR CYTIDYLYLTRANSFERASE"/>
    <property type="match status" value="1"/>
</dbReference>
<feature type="domain" description="MobA-like NTP transferase" evidence="2">
    <location>
        <begin position="49"/>
        <end position="148"/>
    </location>
</feature>
<accession>A0A6N3HPW8</accession>
<dbReference type="InterPro" id="IPR029044">
    <property type="entry name" value="Nucleotide-diphossugar_trans"/>
</dbReference>
<dbReference type="EMBL" id="CACRTZ010000037">
    <property type="protein sequence ID" value="VYU78120.1"/>
    <property type="molecule type" value="Genomic_DNA"/>
</dbReference>
<dbReference type="Gene3D" id="3.90.550.10">
    <property type="entry name" value="Spore Coat Polysaccharide Biosynthesis Protein SpsA, Chain A"/>
    <property type="match status" value="1"/>
</dbReference>
<dbReference type="AlphaFoldDB" id="A0A6N3HPW8"/>
<proteinExistence type="predicted"/>
<evidence type="ECO:0000256" key="1">
    <source>
        <dbReference type="ARBA" id="ARBA00022842"/>
    </source>
</evidence>
<dbReference type="CDD" id="cd04182">
    <property type="entry name" value="GT_2_like_f"/>
    <property type="match status" value="1"/>
</dbReference>
<dbReference type="InterPro" id="IPR025877">
    <property type="entry name" value="MobA-like_NTP_Trfase"/>
</dbReference>
<protein>
    <submittedName>
        <fullName evidence="3">Molybdopterin-guanine dinucleotide biosynthesis protein MobA</fullName>
    </submittedName>
</protein>
<evidence type="ECO:0000259" key="2">
    <source>
        <dbReference type="Pfam" id="PF12804"/>
    </source>
</evidence>
<dbReference type="SUPFAM" id="SSF53448">
    <property type="entry name" value="Nucleotide-diphospho-sugar transferases"/>
    <property type="match status" value="1"/>
</dbReference>
<dbReference type="Pfam" id="PF12804">
    <property type="entry name" value="NTP_transf_3"/>
    <property type="match status" value="1"/>
</dbReference>
<sequence length="189" mass="19297">MTLFAPTVIVLAGGSGTRFRACGGASHKLDALLAGKPVLQHVLDTVTAAGLPCHLVRPPGGTAGMGDSIALGVSATPNAQGWLILPGDLPLISSGTLRAVAQALQEAPIVVPYYAERRGHPVGFCRDYFAALAALKGDSGAAALVQAARDQGRVRDLALEDAGITCDVDTLADLRRAATLLKANPPSQA</sequence>
<keyword evidence="1" id="KW-0460">Magnesium</keyword>